<comment type="subcellular location">
    <subcellularLocation>
        <location evidence="1">Membrane</location>
        <topology evidence="1">Multi-pass membrane protein</topology>
    </subcellularLocation>
</comment>
<keyword evidence="3" id="KW-0813">Transport</keyword>
<feature type="transmembrane region" description="Helical" evidence="7">
    <location>
        <begin position="319"/>
        <end position="341"/>
    </location>
</feature>
<dbReference type="InterPro" id="IPR011701">
    <property type="entry name" value="MFS"/>
</dbReference>
<protein>
    <submittedName>
        <fullName evidence="9">MFS general substrate transporter</fullName>
    </submittedName>
</protein>
<accession>A0A319D5V7</accession>
<proteinExistence type="inferred from homology"/>
<evidence type="ECO:0000313" key="9">
    <source>
        <dbReference type="EMBL" id="PYH92664.1"/>
    </source>
</evidence>
<dbReference type="EMBL" id="KZ825911">
    <property type="protein sequence ID" value="PYH92664.1"/>
    <property type="molecule type" value="Genomic_DNA"/>
</dbReference>
<dbReference type="Pfam" id="PF07690">
    <property type="entry name" value="MFS_1"/>
    <property type="match status" value="1"/>
</dbReference>
<evidence type="ECO:0000256" key="3">
    <source>
        <dbReference type="ARBA" id="ARBA00022448"/>
    </source>
</evidence>
<feature type="transmembrane region" description="Helical" evidence="7">
    <location>
        <begin position="106"/>
        <end position="125"/>
    </location>
</feature>
<dbReference type="Proteomes" id="UP000247810">
    <property type="component" value="Unassembled WGS sequence"/>
</dbReference>
<dbReference type="InterPro" id="IPR020846">
    <property type="entry name" value="MFS_dom"/>
</dbReference>
<dbReference type="PANTHER" id="PTHR23501:SF12">
    <property type="entry name" value="MAJOR FACILITATOR SUPERFAMILY (MFS) PROFILE DOMAIN-CONTAINING PROTEIN-RELATED"/>
    <property type="match status" value="1"/>
</dbReference>
<dbReference type="VEuPathDB" id="FungiDB:BO71DRAFT_451262"/>
<dbReference type="PROSITE" id="PS50850">
    <property type="entry name" value="MFS"/>
    <property type="match status" value="1"/>
</dbReference>
<feature type="transmembrane region" description="Helical" evidence="7">
    <location>
        <begin position="131"/>
        <end position="153"/>
    </location>
</feature>
<gene>
    <name evidence="9" type="ORF">BO71DRAFT_451262</name>
</gene>
<feature type="transmembrane region" description="Helical" evidence="7">
    <location>
        <begin position="165"/>
        <end position="184"/>
    </location>
</feature>
<feature type="transmembrane region" description="Helical" evidence="7">
    <location>
        <begin position="381"/>
        <end position="402"/>
    </location>
</feature>
<feature type="transmembrane region" description="Helical" evidence="7">
    <location>
        <begin position="458"/>
        <end position="478"/>
    </location>
</feature>
<evidence type="ECO:0000256" key="7">
    <source>
        <dbReference type="SAM" id="Phobius"/>
    </source>
</evidence>
<sequence>METTTVHPHIMESALTQESTELENVAQSNFRTFTEPNENNNLANVNSTDNDARRITGLRWLMTCIALYSCPLLYGLDTTIAAVVQADVIEDFSDASKLGWRFNMRWTYYAGFFLFILGTFISGFARNMVTLIVGRVLAGAGGTGIYLGGLSYFAETTTRHQRGAYMAGSGLAWGLGAILGPVVGGVFSNSGMTWRWSFYLILIMGIPILPFLFFLPSIHPETDVPIHHRLARLDYLGFVLFASMWTTFAVGFMSAGEAWSWNDAAPTPRLLITFYIPIYFQFTQNDSSLMAAVRLLPFLLILVAVNSVTGWALPKLKYYMPFCTVSGLLMTIASTLFVAFLSRSISTGQIYGFSIIMAIGSGITMQLGYTVTSLPEESDKTGAMILQNIAQIGSSVVCLVIASQGFQTNAIRNLDAVLAGIGFNQTDIMNAVTGAQSTLFQSLSGEMREAAIKAIIQAISRTFIVALVAGILCSIASLETRARIYT</sequence>
<feature type="domain" description="Major facilitator superfamily (MFS) profile" evidence="8">
    <location>
        <begin position="1"/>
        <end position="485"/>
    </location>
</feature>
<dbReference type="Gene3D" id="1.20.1250.20">
    <property type="entry name" value="MFS general substrate transporter like domains"/>
    <property type="match status" value="1"/>
</dbReference>
<dbReference type="SUPFAM" id="SSF103473">
    <property type="entry name" value="MFS general substrate transporter"/>
    <property type="match status" value="1"/>
</dbReference>
<dbReference type="AlphaFoldDB" id="A0A319D5V7"/>
<organism evidence="9 10">
    <name type="scientific">Aspergillus ellipticus CBS 707.79</name>
    <dbReference type="NCBI Taxonomy" id="1448320"/>
    <lineage>
        <taxon>Eukaryota</taxon>
        <taxon>Fungi</taxon>
        <taxon>Dikarya</taxon>
        <taxon>Ascomycota</taxon>
        <taxon>Pezizomycotina</taxon>
        <taxon>Eurotiomycetes</taxon>
        <taxon>Eurotiomycetidae</taxon>
        <taxon>Eurotiales</taxon>
        <taxon>Aspergillaceae</taxon>
        <taxon>Aspergillus</taxon>
        <taxon>Aspergillus subgen. Circumdati</taxon>
    </lineage>
</organism>
<evidence type="ECO:0000313" key="10">
    <source>
        <dbReference type="Proteomes" id="UP000247810"/>
    </source>
</evidence>
<comment type="similarity">
    <text evidence="2">Belongs to the major facilitator superfamily. TCR/Tet family.</text>
</comment>
<evidence type="ECO:0000256" key="2">
    <source>
        <dbReference type="ARBA" id="ARBA00007520"/>
    </source>
</evidence>
<keyword evidence="4 7" id="KW-0812">Transmembrane</keyword>
<evidence type="ECO:0000256" key="5">
    <source>
        <dbReference type="ARBA" id="ARBA00022989"/>
    </source>
</evidence>
<dbReference type="InterPro" id="IPR036259">
    <property type="entry name" value="MFS_trans_sf"/>
</dbReference>
<feature type="transmembrane region" description="Helical" evidence="7">
    <location>
        <begin position="235"/>
        <end position="255"/>
    </location>
</feature>
<keyword evidence="6 7" id="KW-0472">Membrane</keyword>
<name>A0A319D5V7_9EURO</name>
<dbReference type="GO" id="GO:0005886">
    <property type="term" value="C:plasma membrane"/>
    <property type="evidence" value="ECO:0007669"/>
    <property type="project" value="TreeGrafter"/>
</dbReference>
<evidence type="ECO:0000259" key="8">
    <source>
        <dbReference type="PROSITE" id="PS50850"/>
    </source>
</evidence>
<keyword evidence="5 7" id="KW-1133">Transmembrane helix</keyword>
<feature type="transmembrane region" description="Helical" evidence="7">
    <location>
        <begin position="295"/>
        <end position="313"/>
    </location>
</feature>
<evidence type="ECO:0000256" key="6">
    <source>
        <dbReference type="ARBA" id="ARBA00023136"/>
    </source>
</evidence>
<feature type="transmembrane region" description="Helical" evidence="7">
    <location>
        <begin position="196"/>
        <end position="215"/>
    </location>
</feature>
<feature type="transmembrane region" description="Helical" evidence="7">
    <location>
        <begin position="350"/>
        <end position="369"/>
    </location>
</feature>
<keyword evidence="10" id="KW-1185">Reference proteome</keyword>
<dbReference type="PANTHER" id="PTHR23501">
    <property type="entry name" value="MAJOR FACILITATOR SUPERFAMILY"/>
    <property type="match status" value="1"/>
</dbReference>
<dbReference type="OrthoDB" id="10021397at2759"/>
<evidence type="ECO:0000256" key="1">
    <source>
        <dbReference type="ARBA" id="ARBA00004141"/>
    </source>
</evidence>
<evidence type="ECO:0000256" key="4">
    <source>
        <dbReference type="ARBA" id="ARBA00022692"/>
    </source>
</evidence>
<dbReference type="GO" id="GO:0022857">
    <property type="term" value="F:transmembrane transporter activity"/>
    <property type="evidence" value="ECO:0007669"/>
    <property type="project" value="InterPro"/>
</dbReference>
<reference evidence="9 10" key="1">
    <citation type="submission" date="2018-02" db="EMBL/GenBank/DDBJ databases">
        <title>The genomes of Aspergillus section Nigri reveals drivers in fungal speciation.</title>
        <authorList>
            <consortium name="DOE Joint Genome Institute"/>
            <person name="Vesth T.C."/>
            <person name="Nybo J."/>
            <person name="Theobald S."/>
            <person name="Brandl J."/>
            <person name="Frisvad J.C."/>
            <person name="Nielsen K.F."/>
            <person name="Lyhne E.K."/>
            <person name="Kogle M.E."/>
            <person name="Kuo A."/>
            <person name="Riley R."/>
            <person name="Clum A."/>
            <person name="Nolan M."/>
            <person name="Lipzen A."/>
            <person name="Salamov A."/>
            <person name="Henrissat B."/>
            <person name="Wiebenga A."/>
            <person name="De vries R.P."/>
            <person name="Grigoriev I.V."/>
            <person name="Mortensen U.H."/>
            <person name="Andersen M.R."/>
            <person name="Baker S.E."/>
        </authorList>
    </citation>
    <scope>NUCLEOTIDE SEQUENCE [LARGE SCALE GENOMIC DNA]</scope>
    <source>
        <strain evidence="9 10">CBS 707.79</strain>
    </source>
</reference>